<dbReference type="SUPFAM" id="SSF117143">
    <property type="entry name" value="Flagellar hook protein flgE"/>
    <property type="match status" value="1"/>
</dbReference>
<dbReference type="AlphaFoldDB" id="A0A2W5KSX1"/>
<comment type="subcellular location">
    <subcellularLocation>
        <location evidence="1 4">Bacterial flagellum basal body</location>
    </subcellularLocation>
</comment>
<evidence type="ECO:0000256" key="3">
    <source>
        <dbReference type="ARBA" id="ARBA00023143"/>
    </source>
</evidence>
<feature type="domain" description="Flagellar basal-body/hook protein C-terminal" evidence="5">
    <location>
        <begin position="406"/>
        <end position="448"/>
    </location>
</feature>
<comment type="caution">
    <text evidence="7">The sequence shown here is derived from an EMBL/GenBank/DDBJ whole genome shotgun (WGS) entry which is preliminary data.</text>
</comment>
<keyword evidence="3 4" id="KW-0975">Bacterial flagellum</keyword>
<dbReference type="PANTHER" id="PTHR30435:SF1">
    <property type="entry name" value="FLAGELLAR HOOK PROTEIN FLGE"/>
    <property type="match status" value="1"/>
</dbReference>
<dbReference type="GO" id="GO:0005829">
    <property type="term" value="C:cytosol"/>
    <property type="evidence" value="ECO:0007669"/>
    <property type="project" value="TreeGrafter"/>
</dbReference>
<dbReference type="GO" id="GO:0071978">
    <property type="term" value="P:bacterial-type flagellum-dependent swarming motility"/>
    <property type="evidence" value="ECO:0007669"/>
    <property type="project" value="TreeGrafter"/>
</dbReference>
<dbReference type="InterPro" id="IPR037925">
    <property type="entry name" value="FlgE/F/G-like"/>
</dbReference>
<dbReference type="PANTHER" id="PTHR30435">
    <property type="entry name" value="FLAGELLAR PROTEIN"/>
    <property type="match status" value="1"/>
</dbReference>
<gene>
    <name evidence="7" type="ORF">DI565_01285</name>
</gene>
<evidence type="ECO:0000259" key="6">
    <source>
        <dbReference type="Pfam" id="PF22692"/>
    </source>
</evidence>
<evidence type="ECO:0000256" key="1">
    <source>
        <dbReference type="ARBA" id="ARBA00004117"/>
    </source>
</evidence>
<dbReference type="InterPro" id="IPR053967">
    <property type="entry name" value="LlgE_F_G-like_D1"/>
</dbReference>
<sequence length="450" mass="46667">MGIFNALTTAVSGLQAQSFALENISGNIANSQTAAYKRTDTSFQDLVSGGNLNISRQTSGSVMAYSQQTNSLYGTVQASSSGTSIAVNGAGYLMVADGTESNGQVNFGSDLYTRRGDFELDKNGYLVNGAGYYLKGVAIDPVTGNRVGSTPEPIRLANDMYPAAVTSSIDYRANLPTVPQTSNYDATDSSSWLLDSSITGTTVTADQSEAFMASTISGDAITVYDKSGGTHDVQFRWGKVSNGDSTATPATEDTWALFYQSDTTATGTDTAWTKVGDYSFDSTGALTSSSDMAISGMTLNGAAIGDVALTHGTGLTSYADTGGTAVTKAITQNGNASGTVQSIAIADGGKVEATYSNGKTRTLFEVPLVTFPSENRLAQVDGGAYAQTVASGAPTNGGVGEIEGSAIELSNVDIADEFSKIIVTQQAYSANTRVISTSNDMLQETLSMIR</sequence>
<evidence type="ECO:0000256" key="4">
    <source>
        <dbReference type="RuleBase" id="RU362116"/>
    </source>
</evidence>
<evidence type="ECO:0000259" key="5">
    <source>
        <dbReference type="Pfam" id="PF06429"/>
    </source>
</evidence>
<dbReference type="InterPro" id="IPR037058">
    <property type="entry name" value="Falgellar_hook_FlgE_sf"/>
</dbReference>
<evidence type="ECO:0000256" key="2">
    <source>
        <dbReference type="ARBA" id="ARBA00009677"/>
    </source>
</evidence>
<dbReference type="Pfam" id="PF22692">
    <property type="entry name" value="LlgE_F_G_D1"/>
    <property type="match status" value="1"/>
</dbReference>
<protein>
    <recommendedName>
        <fullName evidence="4">Flagellar hook protein FlgE</fullName>
    </recommendedName>
</protein>
<name>A0A2W5KSX1_ANCNO</name>
<comment type="similarity">
    <text evidence="2 4">Belongs to the flagella basal body rod proteins family.</text>
</comment>
<evidence type="ECO:0000313" key="7">
    <source>
        <dbReference type="EMBL" id="PZQ19054.1"/>
    </source>
</evidence>
<proteinExistence type="inferred from homology"/>
<comment type="function">
    <text evidence="4">A flexible structure which links the flagellar filament to the drive apparatus in the basal body.</text>
</comment>
<dbReference type="EMBL" id="QFPN01000001">
    <property type="protein sequence ID" value="PZQ19054.1"/>
    <property type="molecule type" value="Genomic_DNA"/>
</dbReference>
<evidence type="ECO:0000313" key="8">
    <source>
        <dbReference type="Proteomes" id="UP000249577"/>
    </source>
</evidence>
<dbReference type="InterPro" id="IPR010930">
    <property type="entry name" value="Flg_bb/hook_C_dom"/>
</dbReference>
<dbReference type="Pfam" id="PF06429">
    <property type="entry name" value="Flg_bbr_C"/>
    <property type="match status" value="1"/>
</dbReference>
<accession>A0A2W5KSX1</accession>
<dbReference type="NCBIfam" id="TIGR03506">
    <property type="entry name" value="FlgEFG_subfam"/>
    <property type="match status" value="1"/>
</dbReference>
<feature type="domain" description="Flagellar hook protein FlgE/F/G-like D1" evidence="6">
    <location>
        <begin position="86"/>
        <end position="136"/>
    </location>
</feature>
<dbReference type="GO" id="GO:0009424">
    <property type="term" value="C:bacterial-type flagellum hook"/>
    <property type="evidence" value="ECO:0007669"/>
    <property type="project" value="TreeGrafter"/>
</dbReference>
<dbReference type="GO" id="GO:0009425">
    <property type="term" value="C:bacterial-type flagellum basal body"/>
    <property type="evidence" value="ECO:0007669"/>
    <property type="project" value="UniProtKB-SubCell"/>
</dbReference>
<dbReference type="Proteomes" id="UP000249577">
    <property type="component" value="Unassembled WGS sequence"/>
</dbReference>
<organism evidence="7 8">
    <name type="scientific">Ancylobacter novellus</name>
    <name type="common">Thiobacillus novellus</name>
    <dbReference type="NCBI Taxonomy" id="921"/>
    <lineage>
        <taxon>Bacteria</taxon>
        <taxon>Pseudomonadati</taxon>
        <taxon>Pseudomonadota</taxon>
        <taxon>Alphaproteobacteria</taxon>
        <taxon>Hyphomicrobiales</taxon>
        <taxon>Xanthobacteraceae</taxon>
        <taxon>Ancylobacter</taxon>
    </lineage>
</organism>
<dbReference type="InterPro" id="IPR020013">
    <property type="entry name" value="Flagellar_FlgE/F/G"/>
</dbReference>
<dbReference type="Gene3D" id="2.60.98.20">
    <property type="entry name" value="Flagellar hook protein FlgE"/>
    <property type="match status" value="1"/>
</dbReference>
<reference evidence="7 8" key="1">
    <citation type="submission" date="2017-08" db="EMBL/GenBank/DDBJ databases">
        <title>Infants hospitalized years apart are colonized by the same room-sourced microbial strains.</title>
        <authorList>
            <person name="Brooks B."/>
            <person name="Olm M.R."/>
            <person name="Firek B.A."/>
            <person name="Baker R."/>
            <person name="Thomas B.C."/>
            <person name="Morowitz M.J."/>
            <person name="Banfield J.F."/>
        </authorList>
    </citation>
    <scope>NUCLEOTIDE SEQUENCE [LARGE SCALE GENOMIC DNA]</scope>
    <source>
        <strain evidence="7">S2_005_003_R2_43</strain>
    </source>
</reference>